<feature type="transmembrane region" description="Helical" evidence="8">
    <location>
        <begin position="21"/>
        <end position="39"/>
    </location>
</feature>
<dbReference type="Pfam" id="PF01284">
    <property type="entry name" value="MARVEL"/>
    <property type="match status" value="1"/>
</dbReference>
<dbReference type="GO" id="GO:0008021">
    <property type="term" value="C:synaptic vesicle"/>
    <property type="evidence" value="ECO:0007669"/>
    <property type="project" value="InterPro"/>
</dbReference>
<comment type="similarity">
    <text evidence="2">Belongs to the synaptophysin/synaptobrevin family.</text>
</comment>
<evidence type="ECO:0000256" key="3">
    <source>
        <dbReference type="ARBA" id="ARBA00022692"/>
    </source>
</evidence>
<feature type="transmembrane region" description="Helical" evidence="8">
    <location>
        <begin position="165"/>
        <end position="185"/>
    </location>
</feature>
<evidence type="ECO:0000256" key="5">
    <source>
        <dbReference type="ARBA" id="ARBA00023136"/>
    </source>
</evidence>
<dbReference type="InterPro" id="IPR001285">
    <property type="entry name" value="Synaptophysin/porin"/>
</dbReference>
<dbReference type="InterPro" id="IPR008253">
    <property type="entry name" value="Marvel"/>
</dbReference>
<gene>
    <name evidence="10" type="primary">Sypl1</name>
    <name evidence="10" type="ORF">g.20150</name>
</gene>
<feature type="domain" description="MARVEL" evidence="9">
    <location>
        <begin position="15"/>
        <end position="254"/>
    </location>
</feature>
<evidence type="ECO:0000256" key="1">
    <source>
        <dbReference type="ARBA" id="ARBA00004141"/>
    </source>
</evidence>
<dbReference type="PROSITE" id="PS51225">
    <property type="entry name" value="MARVEL"/>
    <property type="match status" value="1"/>
</dbReference>
<keyword evidence="4 8" id="KW-1133">Transmembrane helix</keyword>
<name>A0A6G1SKM5_9ACAR</name>
<reference evidence="10" key="1">
    <citation type="submission" date="2018-10" db="EMBL/GenBank/DDBJ databases">
        <title>Transcriptome assembly of Aceria tosichella (Wheat curl mite) Type 2.</title>
        <authorList>
            <person name="Scully E.D."/>
            <person name="Geib S.M."/>
            <person name="Palmer N.A."/>
            <person name="Gupta A.K."/>
            <person name="Sarath G."/>
            <person name="Tatineni S."/>
        </authorList>
    </citation>
    <scope>NUCLEOTIDE SEQUENCE</scope>
    <source>
        <strain evidence="10">LincolnNE</strain>
    </source>
</reference>
<keyword evidence="5 7" id="KW-0472">Membrane</keyword>
<evidence type="ECO:0000313" key="10">
    <source>
        <dbReference type="EMBL" id="MDE50463.1"/>
    </source>
</evidence>
<evidence type="ECO:0000259" key="9">
    <source>
        <dbReference type="PROSITE" id="PS51225"/>
    </source>
</evidence>
<protein>
    <submittedName>
        <fullName evidence="10">Synaptophysin-like protein 1</fullName>
    </submittedName>
</protein>
<proteinExistence type="inferred from homology"/>
<dbReference type="EMBL" id="GGYP01005692">
    <property type="protein sequence ID" value="MDE50463.1"/>
    <property type="molecule type" value="Transcribed_RNA"/>
</dbReference>
<sequence length="265" mass="29646">MDLDNFQQNMNTRVVFREPRGMVRWLQLLFCIIAISTVADFYTSVGIEITCPPTPANSTNQPIPAPANSTNIVPNNASTPAPQVTAQEVKHLKLDVQYPFDFSSQGDINNNCPGHNYTYNHKPGLNGSPQFFVMTGALSLIYVVVSLVVYLFFSNTYESVPIWPIADLIIGGILVLFWFIAASSFSSGVTLLKSTVIYENMEQVLCPPLFKQAGALCKQVEYPTWKSLNIGLVSGFTEFFLWGSGMWFVYKETTFHQPRDAYSPR</sequence>
<evidence type="ECO:0000256" key="4">
    <source>
        <dbReference type="ARBA" id="ARBA00022989"/>
    </source>
</evidence>
<dbReference type="GO" id="GO:0016020">
    <property type="term" value="C:membrane"/>
    <property type="evidence" value="ECO:0007669"/>
    <property type="project" value="UniProtKB-SubCell"/>
</dbReference>
<evidence type="ECO:0000256" key="2">
    <source>
        <dbReference type="ARBA" id="ARBA00006476"/>
    </source>
</evidence>
<dbReference type="PANTHER" id="PTHR10306:SF17">
    <property type="entry name" value="MARVEL DOMAIN-CONTAINING PROTEIN"/>
    <property type="match status" value="1"/>
</dbReference>
<dbReference type="AlphaFoldDB" id="A0A6G1SKM5"/>
<keyword evidence="3 7" id="KW-0812">Transmembrane</keyword>
<evidence type="ECO:0000256" key="8">
    <source>
        <dbReference type="SAM" id="Phobius"/>
    </source>
</evidence>
<feature type="transmembrane region" description="Helical" evidence="8">
    <location>
        <begin position="230"/>
        <end position="250"/>
    </location>
</feature>
<dbReference type="PANTHER" id="PTHR10306">
    <property type="entry name" value="SYNAPTOPHYSIN"/>
    <property type="match status" value="1"/>
</dbReference>
<accession>A0A6G1SKM5</accession>
<keyword evidence="6" id="KW-0325">Glycoprotein</keyword>
<organism evidence="10">
    <name type="scientific">Aceria tosichella</name>
    <name type="common">wheat curl mite</name>
    <dbReference type="NCBI Taxonomy" id="561515"/>
    <lineage>
        <taxon>Eukaryota</taxon>
        <taxon>Metazoa</taxon>
        <taxon>Ecdysozoa</taxon>
        <taxon>Arthropoda</taxon>
        <taxon>Chelicerata</taxon>
        <taxon>Arachnida</taxon>
        <taxon>Acari</taxon>
        <taxon>Acariformes</taxon>
        <taxon>Trombidiformes</taxon>
        <taxon>Prostigmata</taxon>
        <taxon>Eupodina</taxon>
        <taxon>Eriophyoidea</taxon>
        <taxon>Eriophyidae</taxon>
        <taxon>Eriophyinae</taxon>
        <taxon>Aceriini</taxon>
        <taxon>Aceria</taxon>
    </lineage>
</organism>
<evidence type="ECO:0000256" key="6">
    <source>
        <dbReference type="ARBA" id="ARBA00023180"/>
    </source>
</evidence>
<comment type="subcellular location">
    <subcellularLocation>
        <location evidence="1">Membrane</location>
        <topology evidence="1">Multi-pass membrane protein</topology>
    </subcellularLocation>
</comment>
<evidence type="ECO:0000256" key="7">
    <source>
        <dbReference type="PROSITE-ProRule" id="PRU00581"/>
    </source>
</evidence>
<feature type="transmembrane region" description="Helical" evidence="8">
    <location>
        <begin position="131"/>
        <end position="153"/>
    </location>
</feature>